<dbReference type="AlphaFoldDB" id="A0A0L8HCN8"/>
<feature type="domain" description="DNA helicase Pif1-like 2B" evidence="1">
    <location>
        <begin position="66"/>
        <end position="109"/>
    </location>
</feature>
<dbReference type="Pfam" id="PF21530">
    <property type="entry name" value="Pif1_2B_dom"/>
    <property type="match status" value="1"/>
</dbReference>
<dbReference type="STRING" id="37653.A0A0L8HCN8"/>
<accession>A0A0L8HCN8</accession>
<gene>
    <name evidence="2" type="ORF">OCBIM_22017745mg</name>
</gene>
<dbReference type="PANTHER" id="PTHR10492:SF57">
    <property type="entry name" value="ATP-DEPENDENT DNA HELICASE"/>
    <property type="match status" value="1"/>
</dbReference>
<dbReference type="EMBL" id="KQ418537">
    <property type="protein sequence ID" value="KOF86942.1"/>
    <property type="molecule type" value="Genomic_DNA"/>
</dbReference>
<sequence>MTPKRSFIGRKIITISCVKDQYWFKKNSTVSKINEQLLQYLPGSPHIYKSVDTIPDPEEVANYLTEFLNSLQPPGLPPYRLILKVGTSVMLLRNLESPILCNGIRLVVKKMMLHVTDATIPSRCGKGEDVFIPRISLIPLGAVIQLLLVLT</sequence>
<evidence type="ECO:0000259" key="1">
    <source>
        <dbReference type="Pfam" id="PF21530"/>
    </source>
</evidence>
<reference evidence="2" key="1">
    <citation type="submission" date="2015-07" db="EMBL/GenBank/DDBJ databases">
        <title>MeaNS - Measles Nucleotide Surveillance Program.</title>
        <authorList>
            <person name="Tran T."/>
            <person name="Druce J."/>
        </authorList>
    </citation>
    <scope>NUCLEOTIDE SEQUENCE</scope>
    <source>
        <strain evidence="2">UCB-OBI-ISO-001</strain>
        <tissue evidence="2">Gonad</tissue>
    </source>
</reference>
<dbReference type="InterPro" id="IPR049163">
    <property type="entry name" value="Pif1-like_2B_dom"/>
</dbReference>
<proteinExistence type="predicted"/>
<evidence type="ECO:0000313" key="2">
    <source>
        <dbReference type="EMBL" id="KOF86942.1"/>
    </source>
</evidence>
<protein>
    <recommendedName>
        <fullName evidence="1">DNA helicase Pif1-like 2B domain-containing protein</fullName>
    </recommendedName>
</protein>
<name>A0A0L8HCN8_OCTBM</name>
<dbReference type="PANTHER" id="PTHR10492">
    <property type="match status" value="1"/>
</dbReference>
<organism evidence="2">
    <name type="scientific">Octopus bimaculoides</name>
    <name type="common">California two-spotted octopus</name>
    <dbReference type="NCBI Taxonomy" id="37653"/>
    <lineage>
        <taxon>Eukaryota</taxon>
        <taxon>Metazoa</taxon>
        <taxon>Spiralia</taxon>
        <taxon>Lophotrochozoa</taxon>
        <taxon>Mollusca</taxon>
        <taxon>Cephalopoda</taxon>
        <taxon>Coleoidea</taxon>
        <taxon>Octopodiformes</taxon>
        <taxon>Octopoda</taxon>
        <taxon>Incirrata</taxon>
        <taxon>Octopodidae</taxon>
        <taxon>Octopus</taxon>
    </lineage>
</organism>